<dbReference type="GO" id="GO:0005737">
    <property type="term" value="C:cytoplasm"/>
    <property type="evidence" value="ECO:0007669"/>
    <property type="project" value="TreeGrafter"/>
</dbReference>
<dbReference type="PANTHER" id="PTHR46348:SF1">
    <property type="entry name" value="DELETED IN LUNG AND ESOPHAGEAL CANCER PROTEIN 1"/>
    <property type="match status" value="1"/>
</dbReference>
<dbReference type="GO" id="GO:0015631">
    <property type="term" value="F:tubulin binding"/>
    <property type="evidence" value="ECO:0007669"/>
    <property type="project" value="TreeGrafter"/>
</dbReference>
<evidence type="ECO:0008006" key="3">
    <source>
        <dbReference type="Google" id="ProtNLM"/>
    </source>
</evidence>
<dbReference type="PANTHER" id="PTHR46348">
    <property type="entry name" value="DELETED IN LUNG AND ESOPHAGEAL CANCER PROTEIN 1"/>
    <property type="match status" value="1"/>
</dbReference>
<name>A0A5E4DA86_MARMO</name>
<dbReference type="AlphaFoldDB" id="A0A5E4DA86"/>
<dbReference type="InterPro" id="IPR033304">
    <property type="entry name" value="DLEC1"/>
</dbReference>
<feature type="non-terminal residue" evidence="1">
    <location>
        <position position="1"/>
    </location>
</feature>
<dbReference type="EMBL" id="CABDUW010006674">
    <property type="protein sequence ID" value="VTJ91187.1"/>
    <property type="molecule type" value="Genomic_DNA"/>
</dbReference>
<gene>
    <name evidence="1" type="ORF">MONAX_5E023628</name>
</gene>
<dbReference type="Proteomes" id="UP000335636">
    <property type="component" value="Unassembled WGS sequence"/>
</dbReference>
<evidence type="ECO:0000313" key="1">
    <source>
        <dbReference type="EMBL" id="VTJ91187.1"/>
    </source>
</evidence>
<accession>A0A5E4DA86</accession>
<comment type="caution">
    <text evidence="1">The sequence shown here is derived from an EMBL/GenBank/DDBJ whole genome shotgun (WGS) entry which is preliminary data.</text>
</comment>
<protein>
    <recommendedName>
        <fullName evidence="3">Deleted in lung and esophageal cancer protein 1</fullName>
    </recommendedName>
</protein>
<organism evidence="1 2">
    <name type="scientific">Marmota monax</name>
    <name type="common">Woodchuck</name>
    <dbReference type="NCBI Taxonomy" id="9995"/>
    <lineage>
        <taxon>Eukaryota</taxon>
        <taxon>Metazoa</taxon>
        <taxon>Chordata</taxon>
        <taxon>Craniata</taxon>
        <taxon>Vertebrata</taxon>
        <taxon>Euteleostomi</taxon>
        <taxon>Mammalia</taxon>
        <taxon>Eutheria</taxon>
        <taxon>Euarchontoglires</taxon>
        <taxon>Glires</taxon>
        <taxon>Rodentia</taxon>
        <taxon>Sciuromorpha</taxon>
        <taxon>Sciuridae</taxon>
        <taxon>Xerinae</taxon>
        <taxon>Marmotini</taxon>
        <taxon>Marmota</taxon>
    </lineage>
</organism>
<reference evidence="1" key="1">
    <citation type="submission" date="2019-04" db="EMBL/GenBank/DDBJ databases">
        <authorList>
            <person name="Alioto T."/>
            <person name="Alioto T."/>
        </authorList>
    </citation>
    <scope>NUCLEOTIDE SEQUENCE [LARGE SCALE GENOMIC DNA]</scope>
</reference>
<dbReference type="GO" id="GO:0005929">
    <property type="term" value="C:cilium"/>
    <property type="evidence" value="ECO:0007669"/>
    <property type="project" value="TreeGrafter"/>
</dbReference>
<sequence>MFPGKGGMVAPGMTCQYTIQFIPDCLGDFDDFILVETQSTHTLLIPLQARRPPPVLTLSPVLDCGYCLIGGIKAVATSSFVEQPPFGVMPSVFELAPGSAVLIEVLFLPMSLEKVEQTFIIVCDNCQVRELVITEPNEVGDFELNFTGGVPGPASQDLLCEIRDSPSPVVLHIEAAFKVLQTGVG</sequence>
<dbReference type="Gene3D" id="2.60.40.10">
    <property type="entry name" value="Immunoglobulins"/>
    <property type="match status" value="1"/>
</dbReference>
<proteinExistence type="predicted"/>
<keyword evidence="2" id="KW-1185">Reference proteome</keyword>
<dbReference type="GO" id="GO:0008285">
    <property type="term" value="P:negative regulation of cell population proliferation"/>
    <property type="evidence" value="ECO:0007669"/>
    <property type="project" value="InterPro"/>
</dbReference>
<dbReference type="InterPro" id="IPR013783">
    <property type="entry name" value="Ig-like_fold"/>
</dbReference>
<evidence type="ECO:0000313" key="2">
    <source>
        <dbReference type="Proteomes" id="UP000335636"/>
    </source>
</evidence>